<proteinExistence type="predicted"/>
<dbReference type="GO" id="GO:0000978">
    <property type="term" value="F:RNA polymerase II cis-regulatory region sequence-specific DNA binding"/>
    <property type="evidence" value="ECO:0007669"/>
    <property type="project" value="UniProtKB-ARBA"/>
</dbReference>
<dbReference type="EMBL" id="JANBPY010003387">
    <property type="protein sequence ID" value="KAJ1951880.1"/>
    <property type="molecule type" value="Genomic_DNA"/>
</dbReference>
<evidence type="ECO:0000256" key="2">
    <source>
        <dbReference type="ARBA" id="ARBA00022723"/>
    </source>
</evidence>
<evidence type="ECO:0000256" key="7">
    <source>
        <dbReference type="PROSITE-ProRule" id="PRU00042"/>
    </source>
</evidence>
<dbReference type="OrthoDB" id="8922241at2759"/>
<dbReference type="PROSITE" id="PS50157">
    <property type="entry name" value="ZINC_FINGER_C2H2_2"/>
    <property type="match status" value="2"/>
</dbReference>
<feature type="region of interest" description="Disordered" evidence="8">
    <location>
        <begin position="395"/>
        <end position="428"/>
    </location>
</feature>
<dbReference type="SMART" id="SM00355">
    <property type="entry name" value="ZnF_C2H2"/>
    <property type="match status" value="2"/>
</dbReference>
<evidence type="ECO:0000256" key="6">
    <source>
        <dbReference type="ARBA" id="ARBA00023242"/>
    </source>
</evidence>
<dbReference type="GO" id="GO:0005634">
    <property type="term" value="C:nucleus"/>
    <property type="evidence" value="ECO:0007669"/>
    <property type="project" value="UniProtKB-SubCell"/>
</dbReference>
<evidence type="ECO:0000313" key="11">
    <source>
        <dbReference type="Proteomes" id="UP001150925"/>
    </source>
</evidence>
<dbReference type="InterPro" id="IPR013087">
    <property type="entry name" value="Znf_C2H2_type"/>
</dbReference>
<organism evidence="10 11">
    <name type="scientific">Dispira parvispora</name>
    <dbReference type="NCBI Taxonomy" id="1520584"/>
    <lineage>
        <taxon>Eukaryota</taxon>
        <taxon>Fungi</taxon>
        <taxon>Fungi incertae sedis</taxon>
        <taxon>Zoopagomycota</taxon>
        <taxon>Kickxellomycotina</taxon>
        <taxon>Dimargaritomycetes</taxon>
        <taxon>Dimargaritales</taxon>
        <taxon>Dimargaritaceae</taxon>
        <taxon>Dispira</taxon>
    </lineage>
</organism>
<sequence>MSSMIMSELTSSAKFSTMESTSGIVSGPGMSVPYMFVDPVNNSVSSGGLPLDLALQFSSEKVGEYSTAGFQSRSVSPYALSVTARHGSPRVDSSPAYSLGPTAPSQMPLATTLSPHLNFPGMDGSIPSATATNEARLLATQSTMGYLASPIPASTSMRLTPDMAAEFMTPGVSSGSQALVSTHMPSPPMMLSSISLPSPEVGTSPNPADVGLLSSRPRGSSDYSHSLPMTSLVSPMSSVTMAGYHGGMSEATFSPSPAAFASRRSFDMGNPGMSPIPSGSSLAFGNQTMQSPMMLGGAGPMSPVMSSHPSKLSSMANSFRYTPYSLGFPYHVQYVPTRPYKCPTCNQSFSRNHDLKRHIKIHSGIKPHQCQRCGKRFGRSDALKRHSLVKRCRNLRTSGNSASPSNTPSTGVVATTTTASATTTSVAS</sequence>
<dbReference type="Proteomes" id="UP001150925">
    <property type="component" value="Unassembled WGS sequence"/>
</dbReference>
<dbReference type="PANTHER" id="PTHR24388">
    <property type="entry name" value="ZINC FINGER PROTEIN"/>
    <property type="match status" value="1"/>
</dbReference>
<protein>
    <recommendedName>
        <fullName evidence="9">C2H2-type domain-containing protein</fullName>
    </recommendedName>
</protein>
<keyword evidence="6" id="KW-0539">Nucleus</keyword>
<dbReference type="GO" id="GO:0000981">
    <property type="term" value="F:DNA-binding transcription factor activity, RNA polymerase II-specific"/>
    <property type="evidence" value="ECO:0007669"/>
    <property type="project" value="TreeGrafter"/>
</dbReference>
<feature type="domain" description="C2H2-type" evidence="9">
    <location>
        <begin position="340"/>
        <end position="367"/>
    </location>
</feature>
<accession>A0A9W8E063</accession>
<keyword evidence="4 7" id="KW-0863">Zinc-finger</keyword>
<dbReference type="InterPro" id="IPR050527">
    <property type="entry name" value="Snail/Krueppel_Znf"/>
</dbReference>
<dbReference type="PANTHER" id="PTHR24388:SF54">
    <property type="entry name" value="PROTEIN ESCARGOT"/>
    <property type="match status" value="1"/>
</dbReference>
<dbReference type="InterPro" id="IPR036236">
    <property type="entry name" value="Znf_C2H2_sf"/>
</dbReference>
<keyword evidence="11" id="KW-1185">Reference proteome</keyword>
<evidence type="ECO:0000313" key="10">
    <source>
        <dbReference type="EMBL" id="KAJ1951880.1"/>
    </source>
</evidence>
<name>A0A9W8E063_9FUNG</name>
<dbReference type="SUPFAM" id="SSF57667">
    <property type="entry name" value="beta-beta-alpha zinc fingers"/>
    <property type="match status" value="1"/>
</dbReference>
<dbReference type="PROSITE" id="PS00028">
    <property type="entry name" value="ZINC_FINGER_C2H2_1"/>
    <property type="match status" value="1"/>
</dbReference>
<dbReference type="FunFam" id="3.30.160.60:FF:000100">
    <property type="entry name" value="Zinc finger 45-like"/>
    <property type="match status" value="1"/>
</dbReference>
<dbReference type="FunFam" id="3.30.160.60:FF:000072">
    <property type="entry name" value="zinc finger protein 143 isoform X1"/>
    <property type="match status" value="1"/>
</dbReference>
<evidence type="ECO:0000256" key="4">
    <source>
        <dbReference type="ARBA" id="ARBA00022771"/>
    </source>
</evidence>
<evidence type="ECO:0000256" key="8">
    <source>
        <dbReference type="SAM" id="MobiDB-lite"/>
    </source>
</evidence>
<gene>
    <name evidence="10" type="ORF">IWQ62_006351</name>
</gene>
<comment type="subcellular location">
    <subcellularLocation>
        <location evidence="1">Nucleus</location>
    </subcellularLocation>
</comment>
<evidence type="ECO:0000256" key="1">
    <source>
        <dbReference type="ARBA" id="ARBA00004123"/>
    </source>
</evidence>
<feature type="compositionally biased region" description="Low complexity" evidence="8">
    <location>
        <begin position="407"/>
        <end position="428"/>
    </location>
</feature>
<feature type="compositionally biased region" description="Polar residues" evidence="8">
    <location>
        <begin position="395"/>
        <end position="406"/>
    </location>
</feature>
<evidence type="ECO:0000256" key="3">
    <source>
        <dbReference type="ARBA" id="ARBA00022737"/>
    </source>
</evidence>
<dbReference type="Gene3D" id="3.30.160.60">
    <property type="entry name" value="Classic Zinc Finger"/>
    <property type="match status" value="2"/>
</dbReference>
<evidence type="ECO:0000259" key="9">
    <source>
        <dbReference type="PROSITE" id="PS50157"/>
    </source>
</evidence>
<keyword evidence="3" id="KW-0677">Repeat</keyword>
<dbReference type="GO" id="GO:0008270">
    <property type="term" value="F:zinc ion binding"/>
    <property type="evidence" value="ECO:0007669"/>
    <property type="project" value="UniProtKB-KW"/>
</dbReference>
<keyword evidence="5" id="KW-0862">Zinc</keyword>
<dbReference type="AlphaFoldDB" id="A0A9W8E063"/>
<reference evidence="10" key="1">
    <citation type="submission" date="2022-07" db="EMBL/GenBank/DDBJ databases">
        <title>Phylogenomic reconstructions and comparative analyses of Kickxellomycotina fungi.</title>
        <authorList>
            <person name="Reynolds N.K."/>
            <person name="Stajich J.E."/>
            <person name="Barry K."/>
            <person name="Grigoriev I.V."/>
            <person name="Crous P."/>
            <person name="Smith M.E."/>
        </authorList>
    </citation>
    <scope>NUCLEOTIDE SEQUENCE</scope>
    <source>
        <strain evidence="10">RSA 1196</strain>
    </source>
</reference>
<keyword evidence="2" id="KW-0479">Metal-binding</keyword>
<dbReference type="Pfam" id="PF00096">
    <property type="entry name" value="zf-C2H2"/>
    <property type="match status" value="2"/>
</dbReference>
<feature type="domain" description="C2H2-type" evidence="9">
    <location>
        <begin position="368"/>
        <end position="386"/>
    </location>
</feature>
<evidence type="ECO:0000256" key="5">
    <source>
        <dbReference type="ARBA" id="ARBA00022833"/>
    </source>
</evidence>
<comment type="caution">
    <text evidence="10">The sequence shown here is derived from an EMBL/GenBank/DDBJ whole genome shotgun (WGS) entry which is preliminary data.</text>
</comment>